<dbReference type="Proteomes" id="UP001060085">
    <property type="component" value="Linkage Group LG02"/>
</dbReference>
<proteinExistence type="predicted"/>
<accession>A0ACC0BYZ3</accession>
<name>A0ACC0BYZ3_CATRO</name>
<gene>
    <name evidence="1" type="ORF">M9H77_08779</name>
</gene>
<protein>
    <submittedName>
        <fullName evidence="1">Uncharacterized protein</fullName>
    </submittedName>
</protein>
<evidence type="ECO:0000313" key="2">
    <source>
        <dbReference type="Proteomes" id="UP001060085"/>
    </source>
</evidence>
<comment type="caution">
    <text evidence="1">The sequence shown here is derived from an EMBL/GenBank/DDBJ whole genome shotgun (WGS) entry which is preliminary data.</text>
</comment>
<keyword evidence="2" id="KW-1185">Reference proteome</keyword>
<evidence type="ECO:0000313" key="1">
    <source>
        <dbReference type="EMBL" id="KAI5677829.1"/>
    </source>
</evidence>
<dbReference type="EMBL" id="CM044702">
    <property type="protein sequence ID" value="KAI5677829.1"/>
    <property type="molecule type" value="Genomic_DNA"/>
</dbReference>
<sequence length="213" mass="23813">MNSIFSCSFPKPALQSNSTEKKTPLNSSRTAAARKAAMISLNCLSINRPQILASALPTNNTTSQSLPNLPPLPSKPSNPTIPPLPKLEKTEQKQRPKKRQPSVLEIERAIGAGIFRDRDPDSEENLTLFDKIFLKSVGKTEGSVEKQLRETGEWIGDRSEKTFRSAAKPILMFVFQWVFPVWICGFLIASGIIKLPFNSPFLDDLIMSQYHEE</sequence>
<organism evidence="1 2">
    <name type="scientific">Catharanthus roseus</name>
    <name type="common">Madagascar periwinkle</name>
    <name type="synonym">Vinca rosea</name>
    <dbReference type="NCBI Taxonomy" id="4058"/>
    <lineage>
        <taxon>Eukaryota</taxon>
        <taxon>Viridiplantae</taxon>
        <taxon>Streptophyta</taxon>
        <taxon>Embryophyta</taxon>
        <taxon>Tracheophyta</taxon>
        <taxon>Spermatophyta</taxon>
        <taxon>Magnoliopsida</taxon>
        <taxon>eudicotyledons</taxon>
        <taxon>Gunneridae</taxon>
        <taxon>Pentapetalae</taxon>
        <taxon>asterids</taxon>
        <taxon>lamiids</taxon>
        <taxon>Gentianales</taxon>
        <taxon>Apocynaceae</taxon>
        <taxon>Rauvolfioideae</taxon>
        <taxon>Vinceae</taxon>
        <taxon>Catharanthinae</taxon>
        <taxon>Catharanthus</taxon>
    </lineage>
</organism>
<reference evidence="2" key="1">
    <citation type="journal article" date="2023" name="Nat. Plants">
        <title>Single-cell RNA sequencing provides a high-resolution roadmap for understanding the multicellular compartmentation of specialized metabolism.</title>
        <authorList>
            <person name="Sun S."/>
            <person name="Shen X."/>
            <person name="Li Y."/>
            <person name="Li Y."/>
            <person name="Wang S."/>
            <person name="Li R."/>
            <person name="Zhang H."/>
            <person name="Shen G."/>
            <person name="Guo B."/>
            <person name="Wei J."/>
            <person name="Xu J."/>
            <person name="St-Pierre B."/>
            <person name="Chen S."/>
            <person name="Sun C."/>
        </authorList>
    </citation>
    <scope>NUCLEOTIDE SEQUENCE [LARGE SCALE GENOMIC DNA]</scope>
</reference>